<dbReference type="NCBIfam" id="NF001238">
    <property type="entry name" value="PRK00211.1"/>
    <property type="match status" value="1"/>
</dbReference>
<dbReference type="AlphaFoldDB" id="A0A1V8MA86"/>
<dbReference type="PANTHER" id="PTHR38780:SF1">
    <property type="entry name" value="PROTEIN TUSC"/>
    <property type="match status" value="1"/>
</dbReference>
<evidence type="ECO:0000256" key="1">
    <source>
        <dbReference type="ARBA" id="ARBA00005996"/>
    </source>
</evidence>
<dbReference type="RefSeq" id="WP_080523079.1">
    <property type="nucleotide sequence ID" value="NZ_LPUF01000001.1"/>
</dbReference>
<organism evidence="2 3">
    <name type="scientific">Methyloprofundus sedimenti</name>
    <dbReference type="NCBI Taxonomy" id="1420851"/>
    <lineage>
        <taxon>Bacteria</taxon>
        <taxon>Pseudomonadati</taxon>
        <taxon>Pseudomonadota</taxon>
        <taxon>Gammaproteobacteria</taxon>
        <taxon>Methylococcales</taxon>
        <taxon>Methylococcaceae</taxon>
        <taxon>Methyloprofundus</taxon>
    </lineage>
</organism>
<proteinExistence type="inferred from homology"/>
<dbReference type="STRING" id="1420851.AU255_11880"/>
<dbReference type="InterPro" id="IPR003787">
    <property type="entry name" value="Sulphur_relay_DsrE/F-like"/>
</dbReference>
<comment type="caution">
    <text evidence="2">The sequence shown here is derived from an EMBL/GenBank/DDBJ whole genome shotgun (WGS) entry which is preliminary data.</text>
</comment>
<accession>A0A1V8MA86</accession>
<dbReference type="Gene3D" id="3.40.1260.10">
    <property type="entry name" value="DsrEFH-like"/>
    <property type="match status" value="1"/>
</dbReference>
<dbReference type="InterPro" id="IPR027396">
    <property type="entry name" value="DsrEFH-like"/>
</dbReference>
<gene>
    <name evidence="2" type="ORF">AU255_11880</name>
</gene>
<dbReference type="SUPFAM" id="SSF75169">
    <property type="entry name" value="DsrEFH-like"/>
    <property type="match status" value="1"/>
</dbReference>
<evidence type="ECO:0000313" key="2">
    <source>
        <dbReference type="EMBL" id="OQK18479.1"/>
    </source>
</evidence>
<dbReference type="InterPro" id="IPR017462">
    <property type="entry name" value="Sulphur_relay_TusC/DsrF"/>
</dbReference>
<sequence length="118" mass="13421">MKSFLFVMQAAAYRGSKVQEVLDQVLIAAAFDQQVSMLLLDDAVYHLQKDQLSEQIACKDIAAIYRSLEIYDIENIYVEQDSLTERGLSQDELLIPITLIKRHEITATINRFDVVLSA</sequence>
<dbReference type="EMBL" id="LPUF01000001">
    <property type="protein sequence ID" value="OQK18479.1"/>
    <property type="molecule type" value="Genomic_DNA"/>
</dbReference>
<keyword evidence="3" id="KW-1185">Reference proteome</keyword>
<name>A0A1V8MA86_9GAMM</name>
<evidence type="ECO:0000313" key="3">
    <source>
        <dbReference type="Proteomes" id="UP000191980"/>
    </source>
</evidence>
<comment type="similarity">
    <text evidence="1">Belongs to the DsrF/TusC family.</text>
</comment>
<protein>
    <submittedName>
        <fullName evidence="2">Sulfur relay protein TusC</fullName>
    </submittedName>
</protein>
<dbReference type="OrthoDB" id="9789418at2"/>
<dbReference type="PANTHER" id="PTHR38780">
    <property type="entry name" value="PROTEIN TUSC"/>
    <property type="match status" value="1"/>
</dbReference>
<dbReference type="Proteomes" id="UP000191980">
    <property type="component" value="Unassembled WGS sequence"/>
</dbReference>
<dbReference type="NCBIfam" id="TIGR03010">
    <property type="entry name" value="sulf_tusC_dsrF"/>
    <property type="match status" value="1"/>
</dbReference>
<reference evidence="2 3" key="1">
    <citation type="submission" date="2015-12" db="EMBL/GenBank/DDBJ databases">
        <authorList>
            <person name="Shamseldin A."/>
            <person name="Moawad H."/>
            <person name="Abd El-Rahim W.M."/>
            <person name="Sadowsky M.J."/>
        </authorList>
    </citation>
    <scope>NUCLEOTIDE SEQUENCE [LARGE SCALE GENOMIC DNA]</scope>
    <source>
        <strain evidence="2 3">WF1</strain>
    </source>
</reference>
<dbReference type="Pfam" id="PF02635">
    <property type="entry name" value="DsrE"/>
    <property type="match status" value="1"/>
</dbReference>